<protein>
    <submittedName>
        <fullName evidence="7">HTH-type transcriptional regulator TauR</fullName>
    </submittedName>
</protein>
<feature type="domain" description="HTH gntR-type" evidence="6">
    <location>
        <begin position="33"/>
        <end position="101"/>
    </location>
</feature>
<evidence type="ECO:0000256" key="3">
    <source>
        <dbReference type="ARBA" id="ARBA00023015"/>
    </source>
</evidence>
<dbReference type="InterPro" id="IPR015421">
    <property type="entry name" value="PyrdxlP-dep_Trfase_major"/>
</dbReference>
<dbReference type="GO" id="GO:0003677">
    <property type="term" value="F:DNA binding"/>
    <property type="evidence" value="ECO:0007669"/>
    <property type="project" value="UniProtKB-KW"/>
</dbReference>
<comment type="similarity">
    <text evidence="1">In the C-terminal section; belongs to the class-I pyridoxal-phosphate-dependent aminotransferase family.</text>
</comment>
<dbReference type="SUPFAM" id="SSF46785">
    <property type="entry name" value="Winged helix' DNA-binding domain"/>
    <property type="match status" value="1"/>
</dbReference>
<dbReference type="OrthoDB" id="9808770at2"/>
<evidence type="ECO:0000313" key="8">
    <source>
        <dbReference type="Proteomes" id="UP000244932"/>
    </source>
</evidence>
<dbReference type="GO" id="GO:0003700">
    <property type="term" value="F:DNA-binding transcription factor activity"/>
    <property type="evidence" value="ECO:0007669"/>
    <property type="project" value="InterPro"/>
</dbReference>
<dbReference type="Pfam" id="PF00155">
    <property type="entry name" value="Aminotran_1_2"/>
    <property type="match status" value="1"/>
</dbReference>
<dbReference type="PROSITE" id="PS50949">
    <property type="entry name" value="HTH_GNTR"/>
    <property type="match status" value="1"/>
</dbReference>
<evidence type="ECO:0000256" key="1">
    <source>
        <dbReference type="ARBA" id="ARBA00005384"/>
    </source>
</evidence>
<gene>
    <name evidence="7" type="primary">tauR</name>
    <name evidence="7" type="ORF">POI8812_02428</name>
</gene>
<dbReference type="InterPro" id="IPR036388">
    <property type="entry name" value="WH-like_DNA-bd_sf"/>
</dbReference>
<dbReference type="CDD" id="cd00609">
    <property type="entry name" value="AAT_like"/>
    <property type="match status" value="1"/>
</dbReference>
<evidence type="ECO:0000313" key="7">
    <source>
        <dbReference type="EMBL" id="SPF30098.1"/>
    </source>
</evidence>
<dbReference type="Proteomes" id="UP000244932">
    <property type="component" value="Unassembled WGS sequence"/>
</dbReference>
<dbReference type="InterPro" id="IPR036390">
    <property type="entry name" value="WH_DNA-bd_sf"/>
</dbReference>
<dbReference type="PANTHER" id="PTHR46577">
    <property type="entry name" value="HTH-TYPE TRANSCRIPTIONAL REGULATORY PROTEIN GABR"/>
    <property type="match status" value="1"/>
</dbReference>
<organism evidence="7 8">
    <name type="scientific">Pontivivens insulae</name>
    <dbReference type="NCBI Taxonomy" id="1639689"/>
    <lineage>
        <taxon>Bacteria</taxon>
        <taxon>Pseudomonadati</taxon>
        <taxon>Pseudomonadota</taxon>
        <taxon>Alphaproteobacteria</taxon>
        <taxon>Rhodobacterales</taxon>
        <taxon>Paracoccaceae</taxon>
        <taxon>Pontivivens</taxon>
    </lineage>
</organism>
<dbReference type="EMBL" id="OMKW01000003">
    <property type="protein sequence ID" value="SPF30098.1"/>
    <property type="molecule type" value="Genomic_DNA"/>
</dbReference>
<reference evidence="7 8" key="1">
    <citation type="submission" date="2018-03" db="EMBL/GenBank/DDBJ databases">
        <authorList>
            <person name="Keele B.F."/>
        </authorList>
    </citation>
    <scope>NUCLEOTIDE SEQUENCE [LARGE SCALE GENOMIC DNA]</scope>
    <source>
        <strain evidence="7 8">CeCT 8812</strain>
    </source>
</reference>
<keyword evidence="5" id="KW-0804">Transcription</keyword>
<dbReference type="InterPro" id="IPR015424">
    <property type="entry name" value="PyrdxlP-dep_Trfase"/>
</dbReference>
<evidence type="ECO:0000256" key="5">
    <source>
        <dbReference type="ARBA" id="ARBA00023163"/>
    </source>
</evidence>
<evidence type="ECO:0000256" key="2">
    <source>
        <dbReference type="ARBA" id="ARBA00022898"/>
    </source>
</evidence>
<sequence>MLAHIFHLCGKDFGQTVGTISEHDIYLSSDQSAGLQTRLKESITKAIWDGRFSPGDRLPASRALANHFGISRITVSLAYEALVATGYVASRARSGFFVADDAPNQRDTVAALRAEDDVRIDWTERLGIPPASLGGQATPTNWREYRFPFVFGEPDLSRFPVDDWRTCVRQASGKRYLEAIADDAADQDDQMLLDQIVKRSLTGRGVSASVKEVLVTAGAQNALWLSARILLKHEPGAVFAIEDPGYPELRNLLVSLGATLAPVPVDDEGIIVDAIPPETRVVCVTPSHQAPTGATMSMKRRGELLARAEAEDFIIIEDDYDFEMSYRSPGMPALKSLDRQGRVVYIGSFSKSMFPGLRLGYLTADISFVERARAARTLTARHPPGLTQRAAACFLSAGHYNAHARRMRTRMERRHAVLREAIEAEGFADALASGFSGAFLWFEGPDGLDADRLKEDLKHRSVLIEPGSSFYAGDSTARNTIRIGFSAIATARIAEGVALICQGIRDQLSEGGAA</sequence>
<dbReference type="AlphaFoldDB" id="A0A2R8ADG4"/>
<evidence type="ECO:0000259" key="6">
    <source>
        <dbReference type="PROSITE" id="PS50949"/>
    </source>
</evidence>
<proteinExistence type="inferred from homology"/>
<dbReference type="Gene3D" id="1.10.10.10">
    <property type="entry name" value="Winged helix-like DNA-binding domain superfamily/Winged helix DNA-binding domain"/>
    <property type="match status" value="1"/>
</dbReference>
<dbReference type="Pfam" id="PF00392">
    <property type="entry name" value="GntR"/>
    <property type="match status" value="1"/>
</dbReference>
<dbReference type="InterPro" id="IPR051446">
    <property type="entry name" value="HTH_trans_reg/aminotransferase"/>
</dbReference>
<dbReference type="PRINTS" id="PR00035">
    <property type="entry name" value="HTHGNTR"/>
</dbReference>
<dbReference type="SUPFAM" id="SSF53383">
    <property type="entry name" value="PLP-dependent transferases"/>
    <property type="match status" value="1"/>
</dbReference>
<dbReference type="RefSeq" id="WP_108782820.1">
    <property type="nucleotide sequence ID" value="NZ_OMKW01000003.1"/>
</dbReference>
<keyword evidence="3" id="KW-0805">Transcription regulation</keyword>
<dbReference type="SMART" id="SM00345">
    <property type="entry name" value="HTH_GNTR"/>
    <property type="match status" value="1"/>
</dbReference>
<name>A0A2R8ADG4_9RHOB</name>
<dbReference type="CDD" id="cd07377">
    <property type="entry name" value="WHTH_GntR"/>
    <property type="match status" value="1"/>
</dbReference>
<dbReference type="InterPro" id="IPR000524">
    <property type="entry name" value="Tscrpt_reg_HTH_GntR"/>
</dbReference>
<keyword evidence="2" id="KW-0663">Pyridoxal phosphate</keyword>
<evidence type="ECO:0000256" key="4">
    <source>
        <dbReference type="ARBA" id="ARBA00023125"/>
    </source>
</evidence>
<keyword evidence="8" id="KW-1185">Reference proteome</keyword>
<dbReference type="GO" id="GO:0030170">
    <property type="term" value="F:pyridoxal phosphate binding"/>
    <property type="evidence" value="ECO:0007669"/>
    <property type="project" value="InterPro"/>
</dbReference>
<accession>A0A2R8ADG4</accession>
<dbReference type="PANTHER" id="PTHR46577:SF1">
    <property type="entry name" value="HTH-TYPE TRANSCRIPTIONAL REGULATORY PROTEIN GABR"/>
    <property type="match status" value="1"/>
</dbReference>
<dbReference type="InterPro" id="IPR004839">
    <property type="entry name" value="Aminotransferase_I/II_large"/>
</dbReference>
<keyword evidence="4" id="KW-0238">DNA-binding</keyword>
<dbReference type="Gene3D" id="3.40.640.10">
    <property type="entry name" value="Type I PLP-dependent aspartate aminotransferase-like (Major domain)"/>
    <property type="match status" value="1"/>
</dbReference>